<dbReference type="Gene3D" id="1.10.1200.10">
    <property type="entry name" value="ACP-like"/>
    <property type="match status" value="1"/>
</dbReference>
<evidence type="ECO:0000259" key="1">
    <source>
        <dbReference type="PROSITE" id="PS50075"/>
    </source>
</evidence>
<protein>
    <submittedName>
        <fullName evidence="2">Acyl carrier protein</fullName>
    </submittedName>
</protein>
<organism evidence="2 3">
    <name type="scientific">Amycolatopsis minnesotensis</name>
    <dbReference type="NCBI Taxonomy" id="337894"/>
    <lineage>
        <taxon>Bacteria</taxon>
        <taxon>Bacillati</taxon>
        <taxon>Actinomycetota</taxon>
        <taxon>Actinomycetes</taxon>
        <taxon>Pseudonocardiales</taxon>
        <taxon>Pseudonocardiaceae</taxon>
        <taxon>Amycolatopsis</taxon>
    </lineage>
</organism>
<name>A0ABN2RLL2_9PSEU</name>
<dbReference type="InterPro" id="IPR036736">
    <property type="entry name" value="ACP-like_sf"/>
</dbReference>
<evidence type="ECO:0000313" key="2">
    <source>
        <dbReference type="EMBL" id="GAA1971270.1"/>
    </source>
</evidence>
<feature type="domain" description="Carrier" evidence="1">
    <location>
        <begin position="5"/>
        <end position="83"/>
    </location>
</feature>
<evidence type="ECO:0000313" key="3">
    <source>
        <dbReference type="Proteomes" id="UP001501116"/>
    </source>
</evidence>
<dbReference type="EMBL" id="BAAANN010000021">
    <property type="protein sequence ID" value="GAA1971270.1"/>
    <property type="molecule type" value="Genomic_DNA"/>
</dbReference>
<dbReference type="InterPro" id="IPR009081">
    <property type="entry name" value="PP-bd_ACP"/>
</dbReference>
<reference evidence="2 3" key="1">
    <citation type="journal article" date="2019" name="Int. J. Syst. Evol. Microbiol.">
        <title>The Global Catalogue of Microorganisms (GCM) 10K type strain sequencing project: providing services to taxonomists for standard genome sequencing and annotation.</title>
        <authorList>
            <consortium name="The Broad Institute Genomics Platform"/>
            <consortium name="The Broad Institute Genome Sequencing Center for Infectious Disease"/>
            <person name="Wu L."/>
            <person name="Ma J."/>
        </authorList>
    </citation>
    <scope>NUCLEOTIDE SEQUENCE [LARGE SCALE GENOMIC DNA]</scope>
    <source>
        <strain evidence="2 3">JCM 14545</strain>
    </source>
</reference>
<sequence length="87" mass="9748">MEYTMFTVDDLRLLLRECAGEDEAADLDGQILDTEFEELGYDSLALFNTVSRIERDRAITLPDDVVSEAKTPRRLLDEINAAAGRPA</sequence>
<dbReference type="PROSITE" id="PS50075">
    <property type="entry name" value="CARRIER"/>
    <property type="match status" value="1"/>
</dbReference>
<dbReference type="Pfam" id="PF00550">
    <property type="entry name" value="PP-binding"/>
    <property type="match status" value="1"/>
</dbReference>
<keyword evidence="3" id="KW-1185">Reference proteome</keyword>
<dbReference type="Proteomes" id="UP001501116">
    <property type="component" value="Unassembled WGS sequence"/>
</dbReference>
<dbReference type="RefSeq" id="WP_344424013.1">
    <property type="nucleotide sequence ID" value="NZ_BAAANN010000021.1"/>
</dbReference>
<accession>A0ABN2RLL2</accession>
<gene>
    <name evidence="2" type="ORF">GCM10009754_51780</name>
</gene>
<proteinExistence type="predicted"/>
<comment type="caution">
    <text evidence="2">The sequence shown here is derived from an EMBL/GenBank/DDBJ whole genome shotgun (WGS) entry which is preliminary data.</text>
</comment>
<dbReference type="SUPFAM" id="SSF47336">
    <property type="entry name" value="ACP-like"/>
    <property type="match status" value="1"/>
</dbReference>